<feature type="domain" description="Peptidase S1" evidence="3">
    <location>
        <begin position="188"/>
        <end position="374"/>
    </location>
</feature>
<evidence type="ECO:0000256" key="2">
    <source>
        <dbReference type="SAM" id="SignalP"/>
    </source>
</evidence>
<dbReference type="PANTHER" id="PTHR15462:SF8">
    <property type="entry name" value="SERINE PROTEASE"/>
    <property type="match status" value="1"/>
</dbReference>
<dbReference type="PANTHER" id="PTHR15462">
    <property type="entry name" value="SERINE PROTEASE"/>
    <property type="match status" value="1"/>
</dbReference>
<keyword evidence="4" id="KW-0645">Protease</keyword>
<proteinExistence type="predicted"/>
<dbReference type="InterPro" id="IPR001254">
    <property type="entry name" value="Trypsin_dom"/>
</dbReference>
<accession>A0A8F6TUK9</accession>
<evidence type="ECO:0000313" key="4">
    <source>
        <dbReference type="EMBL" id="QXT39251.1"/>
    </source>
</evidence>
<dbReference type="GO" id="GO:0006508">
    <property type="term" value="P:proteolysis"/>
    <property type="evidence" value="ECO:0007669"/>
    <property type="project" value="UniProtKB-KW"/>
</dbReference>
<gene>
    <name evidence="4" type="ORF">KYE46_15190</name>
</gene>
<keyword evidence="5" id="KW-1185">Reference proteome</keyword>
<evidence type="ECO:0000313" key="5">
    <source>
        <dbReference type="Proteomes" id="UP000825009"/>
    </source>
</evidence>
<dbReference type="AlphaFoldDB" id="A0A8F6TUK9"/>
<feature type="signal peptide" evidence="2">
    <location>
        <begin position="1"/>
        <end position="20"/>
    </location>
</feature>
<sequence>MRHLTLAALLISAPFSPALAQDPALNSTFGILNLQAGFSNDPNSVYLLAGGHMQRSFTDAASGDVCRGYFAEAPDFRVVYDATNGDDFSITAESYDDPVLLVNGPDGRWYCNDDTFGLDSAVTFEAPQSGTYDIWVGTYGDTQGEYPGAQLGFTALAPFEPQIRRSFFGEDDRVVLDPTQAPWNMIGLVEMQSGSCTGTLIGPDVVLTGGHCLVNLGEQDNPPLTFRAGYQNGSAVATSRVTGYHVPQMWRVAEQEGMDFGFFFLEQPLGEQLGWMEIGTLSQAELSAFANGNGPEILQAGYSADQPEVLTGNLSCPFVQLGPQNTLQHECDTVQGDSGSPLFVEDGDGYRIIGVESHTNFQPEQDFDMNVAMYVGNIVREFQALSGTQTGTAAMPAPVVK</sequence>
<dbReference type="GO" id="GO:0004252">
    <property type="term" value="F:serine-type endopeptidase activity"/>
    <property type="evidence" value="ECO:0007669"/>
    <property type="project" value="InterPro"/>
</dbReference>
<dbReference type="RefSeq" id="WP_219001697.1">
    <property type="nucleotide sequence ID" value="NZ_CP079194.1"/>
</dbReference>
<reference evidence="4 5" key="1">
    <citation type="submission" date="2021-07" db="EMBL/GenBank/DDBJ databases">
        <title>A novel Jannaschia species isolated from marine dinoflagellate Ceratoperidinium margalefii.</title>
        <authorList>
            <person name="Jiang Y."/>
            <person name="Li Z."/>
        </authorList>
    </citation>
    <scope>NUCLEOTIDE SEQUENCE [LARGE SCALE GENOMIC DNA]</scope>
    <source>
        <strain evidence="4 5">J12C1-MA-4</strain>
    </source>
</reference>
<evidence type="ECO:0000259" key="3">
    <source>
        <dbReference type="Pfam" id="PF00089"/>
    </source>
</evidence>
<dbReference type="Pfam" id="PF00089">
    <property type="entry name" value="Trypsin"/>
    <property type="match status" value="1"/>
</dbReference>
<dbReference type="InterPro" id="IPR033116">
    <property type="entry name" value="TRYPSIN_SER"/>
</dbReference>
<name>A0A8F6TUK9_9RHOB</name>
<keyword evidence="4" id="KW-0378">Hydrolase</keyword>
<dbReference type="KEGG" id="gce:KYE46_15190"/>
<dbReference type="EMBL" id="CP079194">
    <property type="protein sequence ID" value="QXT39251.1"/>
    <property type="molecule type" value="Genomic_DNA"/>
</dbReference>
<dbReference type="Proteomes" id="UP000825009">
    <property type="component" value="Chromosome"/>
</dbReference>
<dbReference type="EC" id="3.4.21.-" evidence="4"/>
<evidence type="ECO:0000256" key="1">
    <source>
        <dbReference type="ARBA" id="ARBA00022729"/>
    </source>
</evidence>
<dbReference type="PROSITE" id="PS00135">
    <property type="entry name" value="TRYPSIN_SER"/>
    <property type="match status" value="1"/>
</dbReference>
<organism evidence="4 5">
    <name type="scientific">Gymnodinialimonas ceratoperidinii</name>
    <dbReference type="NCBI Taxonomy" id="2856823"/>
    <lineage>
        <taxon>Bacteria</taxon>
        <taxon>Pseudomonadati</taxon>
        <taxon>Pseudomonadota</taxon>
        <taxon>Alphaproteobacteria</taxon>
        <taxon>Rhodobacterales</taxon>
        <taxon>Paracoccaceae</taxon>
        <taxon>Gymnodinialimonas</taxon>
    </lineage>
</organism>
<keyword evidence="1 2" id="KW-0732">Signal</keyword>
<dbReference type="InterPro" id="IPR050966">
    <property type="entry name" value="Glutamyl_endopeptidase"/>
</dbReference>
<feature type="chain" id="PRO_5034533996" evidence="2">
    <location>
        <begin position="21"/>
        <end position="401"/>
    </location>
</feature>
<protein>
    <submittedName>
        <fullName evidence="4">Trypsin-like serine protease</fullName>
        <ecNumber evidence="4">3.4.21.-</ecNumber>
    </submittedName>
</protein>